<dbReference type="Proteomes" id="UP001174936">
    <property type="component" value="Unassembled WGS sequence"/>
</dbReference>
<evidence type="ECO:0000313" key="3">
    <source>
        <dbReference type="Proteomes" id="UP001174936"/>
    </source>
</evidence>
<keyword evidence="3" id="KW-1185">Reference proteome</keyword>
<proteinExistence type="predicted"/>
<feature type="compositionally biased region" description="Basic residues" evidence="1">
    <location>
        <begin position="118"/>
        <end position="129"/>
    </location>
</feature>
<dbReference type="EMBL" id="JAULSV010000004">
    <property type="protein sequence ID" value="KAK0646459.1"/>
    <property type="molecule type" value="Genomic_DNA"/>
</dbReference>
<feature type="region of interest" description="Disordered" evidence="1">
    <location>
        <begin position="146"/>
        <end position="181"/>
    </location>
</feature>
<organism evidence="2 3">
    <name type="scientific">Cercophora newfieldiana</name>
    <dbReference type="NCBI Taxonomy" id="92897"/>
    <lineage>
        <taxon>Eukaryota</taxon>
        <taxon>Fungi</taxon>
        <taxon>Dikarya</taxon>
        <taxon>Ascomycota</taxon>
        <taxon>Pezizomycotina</taxon>
        <taxon>Sordariomycetes</taxon>
        <taxon>Sordariomycetidae</taxon>
        <taxon>Sordariales</taxon>
        <taxon>Lasiosphaeriaceae</taxon>
        <taxon>Cercophora</taxon>
    </lineage>
</organism>
<comment type="caution">
    <text evidence="2">The sequence shown here is derived from an EMBL/GenBank/DDBJ whole genome shotgun (WGS) entry which is preliminary data.</text>
</comment>
<gene>
    <name evidence="2" type="ORF">B0T16DRAFT_162402</name>
</gene>
<reference evidence="2" key="1">
    <citation type="submission" date="2023-06" db="EMBL/GenBank/DDBJ databases">
        <title>Genome-scale phylogeny and comparative genomics of the fungal order Sordariales.</title>
        <authorList>
            <consortium name="Lawrence Berkeley National Laboratory"/>
            <person name="Hensen N."/>
            <person name="Bonometti L."/>
            <person name="Westerberg I."/>
            <person name="Brannstrom I.O."/>
            <person name="Guillou S."/>
            <person name="Cros-Aarteil S."/>
            <person name="Calhoun S."/>
            <person name="Haridas S."/>
            <person name="Kuo A."/>
            <person name="Mondo S."/>
            <person name="Pangilinan J."/>
            <person name="Riley R."/>
            <person name="Labutti K."/>
            <person name="Andreopoulos B."/>
            <person name="Lipzen A."/>
            <person name="Chen C."/>
            <person name="Yanf M."/>
            <person name="Daum C."/>
            <person name="Ng V."/>
            <person name="Clum A."/>
            <person name="Steindorff A."/>
            <person name="Ohm R."/>
            <person name="Martin F."/>
            <person name="Silar P."/>
            <person name="Natvig D."/>
            <person name="Lalanne C."/>
            <person name="Gautier V."/>
            <person name="Ament-Velasquez S.L."/>
            <person name="Kruys A."/>
            <person name="Hutchinson M.I."/>
            <person name="Powell A.J."/>
            <person name="Barry K."/>
            <person name="Miller A.N."/>
            <person name="Grigoriev I.V."/>
            <person name="Debuchy R."/>
            <person name="Gladieux P."/>
            <person name="Thoren M.H."/>
            <person name="Johannesson H."/>
        </authorList>
    </citation>
    <scope>NUCLEOTIDE SEQUENCE</scope>
    <source>
        <strain evidence="2">SMH2532-1</strain>
    </source>
</reference>
<protein>
    <submittedName>
        <fullName evidence="2">Uncharacterized protein</fullName>
    </submittedName>
</protein>
<feature type="compositionally biased region" description="Pro residues" evidence="1">
    <location>
        <begin position="79"/>
        <end position="93"/>
    </location>
</feature>
<feature type="compositionally biased region" description="Basic residues" evidence="1">
    <location>
        <begin position="1"/>
        <end position="15"/>
    </location>
</feature>
<feature type="region of interest" description="Disordered" evidence="1">
    <location>
        <begin position="1"/>
        <end position="25"/>
    </location>
</feature>
<evidence type="ECO:0000313" key="2">
    <source>
        <dbReference type="EMBL" id="KAK0646459.1"/>
    </source>
</evidence>
<feature type="region of interest" description="Disordered" evidence="1">
    <location>
        <begin position="217"/>
        <end position="239"/>
    </location>
</feature>
<accession>A0AA40CRG5</accession>
<feature type="compositionally biased region" description="Polar residues" evidence="1">
    <location>
        <begin position="224"/>
        <end position="239"/>
    </location>
</feature>
<evidence type="ECO:0000256" key="1">
    <source>
        <dbReference type="SAM" id="MobiDB-lite"/>
    </source>
</evidence>
<sequence length="239" mass="27772">MTIKKRFSRILSRKKPSSDSDSDISVVPQPHITIVKVPAYRNWGIVRSITTLIRKRQKHYTLPYCTAEEYRSGGNAGPGPNPRLRPQPQPTPPVWRRESRKISENARGPEPQAAARRREARKMSRKAKGKMPDEYFWDRSLRESRKISENARGPEPQAAARRRESRKISEKAKGKMPDDYFWDRPLRESRKISEKARGKMPEEFFWETPFTARIVTHPSKKPMTETNLDITCSSADRRS</sequence>
<name>A0AA40CRG5_9PEZI</name>
<feature type="compositionally biased region" description="Basic and acidic residues" evidence="1">
    <location>
        <begin position="95"/>
        <end position="104"/>
    </location>
</feature>
<dbReference type="AlphaFoldDB" id="A0AA40CRG5"/>
<feature type="compositionally biased region" description="Basic and acidic residues" evidence="1">
    <location>
        <begin position="166"/>
        <end position="181"/>
    </location>
</feature>
<feature type="region of interest" description="Disordered" evidence="1">
    <location>
        <begin position="69"/>
        <end position="133"/>
    </location>
</feature>